<protein>
    <recommendedName>
        <fullName evidence="3">F-box domain-containing protein</fullName>
    </recommendedName>
</protein>
<dbReference type="AlphaFoldDB" id="A0A397TSI7"/>
<evidence type="ECO:0000313" key="1">
    <source>
        <dbReference type="EMBL" id="RIA99427.1"/>
    </source>
</evidence>
<dbReference type="STRING" id="658196.A0A397TSI7"/>
<name>A0A397TSI7_9GLOM</name>
<evidence type="ECO:0008006" key="3">
    <source>
        <dbReference type="Google" id="ProtNLM"/>
    </source>
</evidence>
<dbReference type="SUPFAM" id="SSF52047">
    <property type="entry name" value="RNI-like"/>
    <property type="match status" value="1"/>
</dbReference>
<dbReference type="EMBL" id="QKYT01000004">
    <property type="protein sequence ID" value="RIA99427.1"/>
    <property type="molecule type" value="Genomic_DNA"/>
</dbReference>
<organism evidence="1 2">
    <name type="scientific">Glomus cerebriforme</name>
    <dbReference type="NCBI Taxonomy" id="658196"/>
    <lineage>
        <taxon>Eukaryota</taxon>
        <taxon>Fungi</taxon>
        <taxon>Fungi incertae sedis</taxon>
        <taxon>Mucoromycota</taxon>
        <taxon>Glomeromycotina</taxon>
        <taxon>Glomeromycetes</taxon>
        <taxon>Glomerales</taxon>
        <taxon>Glomeraceae</taxon>
        <taxon>Glomus</taxon>
    </lineage>
</organism>
<dbReference type="Gene3D" id="3.80.10.10">
    <property type="entry name" value="Ribonuclease Inhibitor"/>
    <property type="match status" value="1"/>
</dbReference>
<proteinExistence type="predicted"/>
<dbReference type="Proteomes" id="UP000265703">
    <property type="component" value="Unassembled WGS sequence"/>
</dbReference>
<sequence length="369" mass="42807">MFKEINNNTQDNLLKQEIYKLFVSQCENIKTLLWSTLQPLSLFPGAQTCFSQLYRLCVEVDFVNSDALDEMARICKGLNELTIRYCSYDHPGLISLINAQKNLKRVWLHFTIKKGCKELGKSLARKGDTIDVLTLYSVSVITPSLLTSFINLKYLSIYNKTNKENVEDEVKELQQYLAISEFSKLQSLNIYELSCFKELATLVEKAKENILQIFIYNSDYNTNKDAENTEMLIKAISNNCPNIKQLSTYIEPKDFIHIKSLLLNCRSLRKIRLDNLNSFVNENDNIGDELLDILTKFSPKSLNDVTISEVWKYSIDAFEQFFESCRERTTINFGIIHDDKYFITEDHKSIVRKYMNKGVIEWTNCVLTS</sequence>
<gene>
    <name evidence="1" type="ORF">C1645_730880</name>
</gene>
<dbReference type="InterPro" id="IPR032675">
    <property type="entry name" value="LRR_dom_sf"/>
</dbReference>
<evidence type="ECO:0000313" key="2">
    <source>
        <dbReference type="Proteomes" id="UP000265703"/>
    </source>
</evidence>
<reference evidence="1 2" key="1">
    <citation type="submission" date="2018-06" db="EMBL/GenBank/DDBJ databases">
        <title>Comparative genomics reveals the genomic features of Rhizophagus irregularis, R. cerebriforme, R. diaphanum and Gigaspora rosea, and their symbiotic lifestyle signature.</title>
        <authorList>
            <person name="Morin E."/>
            <person name="San Clemente H."/>
            <person name="Chen E.C.H."/>
            <person name="De La Providencia I."/>
            <person name="Hainaut M."/>
            <person name="Kuo A."/>
            <person name="Kohler A."/>
            <person name="Murat C."/>
            <person name="Tang N."/>
            <person name="Roy S."/>
            <person name="Loubradou J."/>
            <person name="Henrissat B."/>
            <person name="Grigoriev I.V."/>
            <person name="Corradi N."/>
            <person name="Roux C."/>
            <person name="Martin F.M."/>
        </authorList>
    </citation>
    <scope>NUCLEOTIDE SEQUENCE [LARGE SCALE GENOMIC DNA]</scope>
    <source>
        <strain evidence="1 2">DAOM 227022</strain>
    </source>
</reference>
<dbReference type="OrthoDB" id="2322159at2759"/>
<keyword evidence="2" id="KW-1185">Reference proteome</keyword>
<accession>A0A397TSI7</accession>
<comment type="caution">
    <text evidence="1">The sequence shown here is derived from an EMBL/GenBank/DDBJ whole genome shotgun (WGS) entry which is preliminary data.</text>
</comment>